<evidence type="ECO:0000256" key="11">
    <source>
        <dbReference type="ARBA" id="ARBA00033077"/>
    </source>
</evidence>
<accession>A0A1F7UIE5</accession>
<comment type="similarity">
    <text evidence="2">Belongs to the PduL family.</text>
</comment>
<evidence type="ECO:0000256" key="1">
    <source>
        <dbReference type="ARBA" id="ARBA00001947"/>
    </source>
</evidence>
<dbReference type="PANTHER" id="PTHR39453:SF1">
    <property type="entry name" value="PHOSPHATE PROPANOYLTRANSFERASE"/>
    <property type="match status" value="1"/>
</dbReference>
<dbReference type="STRING" id="1802397.A3J43_01010"/>
<evidence type="ECO:0000256" key="6">
    <source>
        <dbReference type="ARBA" id="ARBA00022723"/>
    </source>
</evidence>
<name>A0A1F7UIE5_9BACT</name>
<comment type="caution">
    <text evidence="12">The sequence shown here is derived from an EMBL/GenBank/DDBJ whole genome shotgun (WGS) entry which is preliminary data.</text>
</comment>
<evidence type="ECO:0000313" key="12">
    <source>
        <dbReference type="EMBL" id="OGL78051.1"/>
    </source>
</evidence>
<dbReference type="Pfam" id="PF06130">
    <property type="entry name" value="PTAC"/>
    <property type="match status" value="1"/>
</dbReference>
<evidence type="ECO:0000256" key="8">
    <source>
        <dbReference type="ARBA" id="ARBA00023315"/>
    </source>
</evidence>
<evidence type="ECO:0000256" key="3">
    <source>
        <dbReference type="ARBA" id="ARBA00012206"/>
    </source>
</evidence>
<evidence type="ECO:0000256" key="10">
    <source>
        <dbReference type="ARBA" id="ARBA00030939"/>
    </source>
</evidence>
<dbReference type="GO" id="GO:0016747">
    <property type="term" value="F:acyltransferase activity, transferring groups other than amino-acyl groups"/>
    <property type="evidence" value="ECO:0007669"/>
    <property type="project" value="InterPro"/>
</dbReference>
<dbReference type="GO" id="GO:0046872">
    <property type="term" value="F:metal ion binding"/>
    <property type="evidence" value="ECO:0007669"/>
    <property type="project" value="UniProtKB-KW"/>
</dbReference>
<comment type="cofactor">
    <cofactor evidence="1">
        <name>Zn(2+)</name>
        <dbReference type="ChEBI" id="CHEBI:29105"/>
    </cofactor>
</comment>
<proteinExistence type="inferred from homology"/>
<organism evidence="12 13">
    <name type="scientific">Candidatus Uhrbacteria bacterium RIFCSPHIGHO2_12_FULL_54_23</name>
    <dbReference type="NCBI Taxonomy" id="1802397"/>
    <lineage>
        <taxon>Bacteria</taxon>
        <taxon>Candidatus Uhriibacteriota</taxon>
    </lineage>
</organism>
<dbReference type="EMBL" id="MGEF01000041">
    <property type="protein sequence ID" value="OGL78051.1"/>
    <property type="molecule type" value="Genomic_DNA"/>
</dbReference>
<keyword evidence="8" id="KW-0012">Acyltransferase</keyword>
<evidence type="ECO:0000256" key="5">
    <source>
        <dbReference type="ARBA" id="ARBA00022679"/>
    </source>
</evidence>
<evidence type="ECO:0000313" key="13">
    <source>
        <dbReference type="Proteomes" id="UP000176604"/>
    </source>
</evidence>
<evidence type="ECO:0000256" key="2">
    <source>
        <dbReference type="ARBA" id="ARBA00007342"/>
    </source>
</evidence>
<evidence type="ECO:0000256" key="9">
    <source>
        <dbReference type="ARBA" id="ARBA00030044"/>
    </source>
</evidence>
<keyword evidence="5" id="KW-0808">Transferase</keyword>
<dbReference type="NCBIfam" id="NF011652">
    <property type="entry name" value="PRK15070.1"/>
    <property type="match status" value="1"/>
</dbReference>
<dbReference type="PANTHER" id="PTHR39453">
    <property type="entry name" value="PHOSPHATE PROPANOYLTRANSFERASE"/>
    <property type="match status" value="1"/>
</dbReference>
<keyword evidence="6" id="KW-0479">Metal-binding</keyword>
<dbReference type="AlphaFoldDB" id="A0A1F7UIE5"/>
<keyword evidence="7" id="KW-0862">Zinc</keyword>
<dbReference type="EC" id="2.3.1.222" evidence="3"/>
<dbReference type="InterPro" id="IPR008300">
    <property type="entry name" value="PTAC"/>
</dbReference>
<dbReference type="Proteomes" id="UP000176604">
    <property type="component" value="Unassembled WGS sequence"/>
</dbReference>
<evidence type="ECO:0000256" key="7">
    <source>
        <dbReference type="ARBA" id="ARBA00022833"/>
    </source>
</evidence>
<evidence type="ECO:0000256" key="4">
    <source>
        <dbReference type="ARBA" id="ARBA00020837"/>
    </source>
</evidence>
<protein>
    <recommendedName>
        <fullName evidence="4">Phosphate propanoyltransferase</fullName>
        <ecNumber evidence="3">2.3.1.222</ecNumber>
    </recommendedName>
    <alternativeName>
        <fullName evidence="10">Phosphate acyltransferase PduL</fullName>
    </alternativeName>
    <alternativeName>
        <fullName evidence="9">Phosphotransacylase PduL</fullName>
    </alternativeName>
    <alternativeName>
        <fullName evidence="11">Propanediol utilization protein PduL</fullName>
    </alternativeName>
</protein>
<gene>
    <name evidence="12" type="ORF">A3J43_01010</name>
</gene>
<sequence length="206" mass="22491">MTDFMTITIEVSGRHVHLCQKDLDTLFGKGHSLSVYHPISQRGQFATVETVGVKIGKKVLKGVRIVGPVRDHSQVELSRSDALRLGIDTEVRLSGTIQGTPGATVLGPKGRIRLKEGVIIPHRHIHASPAAAKKAGVRNGSIVSVRVAGIRAVTFHRVIVRMHPTYRWHMHIDTDEGNAAGIRQRATGIVIKPLSYGKEAHKHQVA</sequence>
<reference evidence="12 13" key="1">
    <citation type="journal article" date="2016" name="Nat. Commun.">
        <title>Thousands of microbial genomes shed light on interconnected biogeochemical processes in an aquifer system.</title>
        <authorList>
            <person name="Anantharaman K."/>
            <person name="Brown C.T."/>
            <person name="Hug L.A."/>
            <person name="Sharon I."/>
            <person name="Castelle C.J."/>
            <person name="Probst A.J."/>
            <person name="Thomas B.C."/>
            <person name="Singh A."/>
            <person name="Wilkins M.J."/>
            <person name="Karaoz U."/>
            <person name="Brodie E.L."/>
            <person name="Williams K.H."/>
            <person name="Hubbard S.S."/>
            <person name="Banfield J.F."/>
        </authorList>
    </citation>
    <scope>NUCLEOTIDE SEQUENCE [LARGE SCALE GENOMIC DNA]</scope>
</reference>